<dbReference type="PROSITE" id="PS50531">
    <property type="entry name" value="HTH_IS21"/>
    <property type="match status" value="1"/>
</dbReference>
<dbReference type="GO" id="GO:0032196">
    <property type="term" value="P:transposition"/>
    <property type="evidence" value="ECO:0007669"/>
    <property type="project" value="UniProtKB-KW"/>
</dbReference>
<proteinExistence type="predicted"/>
<evidence type="ECO:0000256" key="2">
    <source>
        <dbReference type="ARBA" id="ARBA00023125"/>
    </source>
</evidence>
<keyword evidence="1" id="KW-0815">Transposition</keyword>
<dbReference type="AlphaFoldDB" id="A0A1J5Q2F9"/>
<sequence length="501" mass="57348">MVMYAKIRRMFFREHLSISEIARRTTLTRNTIKKWLKAADSSEPKYRRSPKLTKLTPFEPRILMALVADAHRPKRDRRNALMLFNEIKQDGFTGCYSRVTQFVRNWRNQSSAASTKEAFVPLHFALGEAFQFDWSEEWLVIGGIHRKILAAHTKLCASRAFMICAYPTQSHEMLFDAHTRSFTALGGITKRGIYDNMKSAVDKVQKGKGRIVNTRFFAMTAHYLFDPDFCNVASGWEKGVVEKNVQDARRRVWSEARKHKFSHFGELNAWLETQCRALWATLPHPDYASLTIADVLEQEQLYMMPMPTPFDGYTEVLARVSSTCLVTVQRNRYSVPCHLANSKVAVHLYPECMTIYAENTMVASHLRLYERDQTRYDWQHYIPLIDRKPGALRNGAPFAEMPLPLLKLQSELRRRERLMGDRIMASVLANVPVHGLDAVLIAVEQVLASGAPSAEHILNVLTRLKPPKIPAQVTTSLTLLEEPLANTARYDSLNTKEINHA</sequence>
<dbReference type="NCBIfam" id="NF033546">
    <property type="entry name" value="transpos_IS21"/>
    <property type="match status" value="1"/>
</dbReference>
<dbReference type="PANTHER" id="PTHR35004">
    <property type="entry name" value="TRANSPOSASE RV3428C-RELATED"/>
    <property type="match status" value="1"/>
</dbReference>
<evidence type="ECO:0000256" key="3">
    <source>
        <dbReference type="ARBA" id="ARBA00023172"/>
    </source>
</evidence>
<evidence type="ECO:0000313" key="5">
    <source>
        <dbReference type="EMBL" id="OIQ74052.1"/>
    </source>
</evidence>
<feature type="domain" description="HTH IS21-type" evidence="4">
    <location>
        <begin position="3"/>
        <end position="66"/>
    </location>
</feature>
<organism evidence="5">
    <name type="scientific">mine drainage metagenome</name>
    <dbReference type="NCBI Taxonomy" id="410659"/>
    <lineage>
        <taxon>unclassified sequences</taxon>
        <taxon>metagenomes</taxon>
        <taxon>ecological metagenomes</taxon>
    </lineage>
</organism>
<name>A0A1J5Q2F9_9ZZZZ</name>
<dbReference type="Gene3D" id="1.10.10.60">
    <property type="entry name" value="Homeodomain-like"/>
    <property type="match status" value="1"/>
</dbReference>
<comment type="caution">
    <text evidence="5">The sequence shown here is derived from an EMBL/GenBank/DDBJ whole genome shotgun (WGS) entry which is preliminary data.</text>
</comment>
<keyword evidence="2" id="KW-0238">DNA-binding</keyword>
<gene>
    <name evidence="5" type="ORF">GALL_443070</name>
</gene>
<dbReference type="GO" id="GO:0006310">
    <property type="term" value="P:DNA recombination"/>
    <property type="evidence" value="ECO:0007669"/>
    <property type="project" value="UniProtKB-KW"/>
</dbReference>
<dbReference type="InterPro" id="IPR017894">
    <property type="entry name" value="HTH_IS21_transposase_type"/>
</dbReference>
<dbReference type="Pfam" id="PF22483">
    <property type="entry name" value="Mu-transpos_C_2"/>
    <property type="match status" value="1"/>
</dbReference>
<evidence type="ECO:0000259" key="4">
    <source>
        <dbReference type="PROSITE" id="PS50531"/>
    </source>
</evidence>
<protein>
    <submittedName>
        <fullName evidence="5">Integrase core domain protein</fullName>
    </submittedName>
</protein>
<accession>A0A1J5Q2F9</accession>
<evidence type="ECO:0000256" key="1">
    <source>
        <dbReference type="ARBA" id="ARBA00022578"/>
    </source>
</evidence>
<reference evidence="5" key="1">
    <citation type="submission" date="2016-10" db="EMBL/GenBank/DDBJ databases">
        <title>Sequence of Gallionella enrichment culture.</title>
        <authorList>
            <person name="Poehlein A."/>
            <person name="Muehling M."/>
            <person name="Daniel R."/>
        </authorList>
    </citation>
    <scope>NUCLEOTIDE SEQUENCE</scope>
</reference>
<keyword evidence="3" id="KW-0233">DNA recombination</keyword>
<dbReference type="GO" id="GO:0003677">
    <property type="term" value="F:DNA binding"/>
    <property type="evidence" value="ECO:0007669"/>
    <property type="project" value="UniProtKB-KW"/>
</dbReference>
<dbReference type="PANTHER" id="PTHR35004:SF7">
    <property type="entry name" value="INTEGRASE PROTEIN"/>
    <property type="match status" value="1"/>
</dbReference>
<dbReference type="InterPro" id="IPR054353">
    <property type="entry name" value="IstA-like_C"/>
</dbReference>
<dbReference type="EMBL" id="MLJW01002641">
    <property type="protein sequence ID" value="OIQ74052.1"/>
    <property type="molecule type" value="Genomic_DNA"/>
</dbReference>